<evidence type="ECO:0000313" key="6">
    <source>
        <dbReference type="EMBL" id="GGD78820.1"/>
    </source>
</evidence>
<proteinExistence type="inferred from homology"/>
<evidence type="ECO:0000256" key="2">
    <source>
        <dbReference type="ARBA" id="ARBA00023315"/>
    </source>
</evidence>
<evidence type="ECO:0000256" key="3">
    <source>
        <dbReference type="ARBA" id="ARBA00038502"/>
    </source>
</evidence>
<dbReference type="InterPro" id="IPR051531">
    <property type="entry name" value="N-acetyltransferase"/>
</dbReference>
<dbReference type="CDD" id="cd04301">
    <property type="entry name" value="NAT_SF"/>
    <property type="match status" value="1"/>
</dbReference>
<protein>
    <recommendedName>
        <fullName evidence="5">N-acetyltransferase domain-containing protein</fullName>
    </recommendedName>
</protein>
<organism evidence="6 7">
    <name type="scientific">Microbacterium murale</name>
    <dbReference type="NCBI Taxonomy" id="1081040"/>
    <lineage>
        <taxon>Bacteria</taxon>
        <taxon>Bacillati</taxon>
        <taxon>Actinomycetota</taxon>
        <taxon>Actinomycetes</taxon>
        <taxon>Micrococcales</taxon>
        <taxon>Microbacteriaceae</taxon>
        <taxon>Microbacterium</taxon>
    </lineage>
</organism>
<dbReference type="EMBL" id="BMCM01000003">
    <property type="protein sequence ID" value="GGD78820.1"/>
    <property type="molecule type" value="Genomic_DNA"/>
</dbReference>
<comment type="similarity">
    <text evidence="3">Belongs to the acetyltransferase family. RimJ subfamily.</text>
</comment>
<evidence type="ECO:0000313" key="7">
    <source>
        <dbReference type="Proteomes" id="UP000629365"/>
    </source>
</evidence>
<feature type="region of interest" description="Disordered" evidence="4">
    <location>
        <begin position="9"/>
        <end position="29"/>
    </location>
</feature>
<dbReference type="PANTHER" id="PTHR43792">
    <property type="entry name" value="GNAT FAMILY, PUTATIVE (AFU_ORTHOLOGUE AFUA_3G00765)-RELATED-RELATED"/>
    <property type="match status" value="1"/>
</dbReference>
<dbReference type="InterPro" id="IPR000182">
    <property type="entry name" value="GNAT_dom"/>
</dbReference>
<accession>A0ABQ1RR67</accession>
<reference evidence="7" key="1">
    <citation type="journal article" date="2019" name="Int. J. Syst. Evol. Microbiol.">
        <title>The Global Catalogue of Microorganisms (GCM) 10K type strain sequencing project: providing services to taxonomists for standard genome sequencing and annotation.</title>
        <authorList>
            <consortium name="The Broad Institute Genomics Platform"/>
            <consortium name="The Broad Institute Genome Sequencing Center for Infectious Disease"/>
            <person name="Wu L."/>
            <person name="Ma J."/>
        </authorList>
    </citation>
    <scope>NUCLEOTIDE SEQUENCE [LARGE SCALE GENOMIC DNA]</scope>
    <source>
        <strain evidence="7">CCM 7640</strain>
    </source>
</reference>
<dbReference type="Proteomes" id="UP000629365">
    <property type="component" value="Unassembled WGS sequence"/>
</dbReference>
<dbReference type="PROSITE" id="PS51186">
    <property type="entry name" value="GNAT"/>
    <property type="match status" value="1"/>
</dbReference>
<keyword evidence="1" id="KW-0808">Transferase</keyword>
<evidence type="ECO:0000256" key="1">
    <source>
        <dbReference type="ARBA" id="ARBA00022679"/>
    </source>
</evidence>
<sequence length="165" mass="18447">MSEIQLRQWSESDSGLLRRGNTPEMTVHLGGPETEAQIRDRHERYLRVWEENTGRAFVVVDGAESLGVICSWKTTWRDQEVIEAGWFTVPEAQGRGVGSAALALLIHYAHEFAGDRRLLVAFPDQANGPSNALCRSAGFTLIGQRDDDFRGTTLNLNEWVFDLTG</sequence>
<comment type="caution">
    <text evidence="6">The sequence shown here is derived from an EMBL/GenBank/DDBJ whole genome shotgun (WGS) entry which is preliminary data.</text>
</comment>
<evidence type="ECO:0000259" key="5">
    <source>
        <dbReference type="PROSITE" id="PS51186"/>
    </source>
</evidence>
<name>A0ABQ1RR67_9MICO</name>
<dbReference type="PANTHER" id="PTHR43792:SF8">
    <property type="entry name" value="[RIBOSOMAL PROTEIN US5]-ALANINE N-ACETYLTRANSFERASE"/>
    <property type="match status" value="1"/>
</dbReference>
<dbReference type="SUPFAM" id="SSF55729">
    <property type="entry name" value="Acyl-CoA N-acyltransferases (Nat)"/>
    <property type="match status" value="1"/>
</dbReference>
<keyword evidence="7" id="KW-1185">Reference proteome</keyword>
<keyword evidence="2" id="KW-0012">Acyltransferase</keyword>
<dbReference type="RefSeq" id="WP_188436621.1">
    <property type="nucleotide sequence ID" value="NZ_BMCM01000003.1"/>
</dbReference>
<dbReference type="Pfam" id="PF13302">
    <property type="entry name" value="Acetyltransf_3"/>
    <property type="match status" value="1"/>
</dbReference>
<evidence type="ECO:0000256" key="4">
    <source>
        <dbReference type="SAM" id="MobiDB-lite"/>
    </source>
</evidence>
<dbReference type="Gene3D" id="3.40.630.30">
    <property type="match status" value="1"/>
</dbReference>
<dbReference type="InterPro" id="IPR016181">
    <property type="entry name" value="Acyl_CoA_acyltransferase"/>
</dbReference>
<feature type="domain" description="N-acetyltransferase" evidence="5">
    <location>
        <begin position="4"/>
        <end position="165"/>
    </location>
</feature>
<gene>
    <name evidence="6" type="ORF">GCM10007269_22120</name>
</gene>